<dbReference type="CDD" id="cd07247">
    <property type="entry name" value="SgaA_N_like"/>
    <property type="match status" value="2"/>
</dbReference>
<dbReference type="RefSeq" id="WP_028929946.1">
    <property type="nucleotide sequence ID" value="NZ_AUII01000007.1"/>
</dbReference>
<organism evidence="2 3">
    <name type="scientific">Pseudonocardia asaccharolytica DSM 44247 = NBRC 16224</name>
    <dbReference type="NCBI Taxonomy" id="1123024"/>
    <lineage>
        <taxon>Bacteria</taxon>
        <taxon>Bacillati</taxon>
        <taxon>Actinomycetota</taxon>
        <taxon>Actinomycetes</taxon>
        <taxon>Pseudonocardiales</taxon>
        <taxon>Pseudonocardiaceae</taxon>
        <taxon>Pseudonocardia</taxon>
    </lineage>
</organism>
<feature type="domain" description="VOC" evidence="1">
    <location>
        <begin position="11"/>
        <end position="125"/>
    </location>
</feature>
<reference evidence="2 3" key="1">
    <citation type="submission" date="2019-07" db="EMBL/GenBank/DDBJ databases">
        <title>Whole genome shotgun sequence of Pseudonocardia asaccharolytica NBRC 16224.</title>
        <authorList>
            <person name="Hosoyama A."/>
            <person name="Uohara A."/>
            <person name="Ohji S."/>
            <person name="Ichikawa N."/>
        </authorList>
    </citation>
    <scope>NUCLEOTIDE SEQUENCE [LARGE SCALE GENOMIC DNA]</scope>
    <source>
        <strain evidence="2 3">NBRC 16224</strain>
    </source>
</reference>
<evidence type="ECO:0000259" key="1">
    <source>
        <dbReference type="PROSITE" id="PS51819"/>
    </source>
</evidence>
<name>A0A511D1E8_9PSEU</name>
<dbReference type="AlphaFoldDB" id="A0A511D1E8"/>
<dbReference type="STRING" id="1123024.GCA_000423625_02065"/>
<sequence length="262" mass="28022">MPTRDTAPVGAPCWVDLTSSDVGRSRAFYCELFGWTAEEPAEKFGGYFSFLKDGILVAGCMARQPGEQAPDLWSVYLATDDARKTLEAAASSGGEVHVDAMPVGDLGTMALITDVGGAWIGLWQPGRHQGFRVLDEPGAPSWFELHTRAYEATIGFYRNVFGWDTHAVSDTPEFRYTTLRQGESWLAGIMDASGTLPEGVPAHWSVYFGVDDTDAALAKAVELGGSIVVPAQDTPYGRLAAAIDPTGAQFKLVGPNETTPAG</sequence>
<dbReference type="SUPFAM" id="SSF54593">
    <property type="entry name" value="Glyoxalase/Bleomycin resistance protein/Dihydroxybiphenyl dioxygenase"/>
    <property type="match status" value="2"/>
</dbReference>
<evidence type="ECO:0000313" key="3">
    <source>
        <dbReference type="Proteomes" id="UP000321328"/>
    </source>
</evidence>
<dbReference type="EMBL" id="BJVI01000003">
    <property type="protein sequence ID" value="GEL16708.1"/>
    <property type="molecule type" value="Genomic_DNA"/>
</dbReference>
<accession>A0A511D1E8</accession>
<dbReference type="InterPro" id="IPR052164">
    <property type="entry name" value="Anthracycline_SecMetBiosynth"/>
</dbReference>
<protein>
    <submittedName>
        <fullName evidence="2">Putative glyoxalase/bleomycin resistance protein</fullName>
    </submittedName>
</protein>
<comment type="caution">
    <text evidence="2">The sequence shown here is derived from an EMBL/GenBank/DDBJ whole genome shotgun (WGS) entry which is preliminary data.</text>
</comment>
<dbReference type="InterPro" id="IPR004360">
    <property type="entry name" value="Glyas_Fos-R_dOase_dom"/>
</dbReference>
<dbReference type="Proteomes" id="UP000321328">
    <property type="component" value="Unassembled WGS sequence"/>
</dbReference>
<evidence type="ECO:0000313" key="2">
    <source>
        <dbReference type="EMBL" id="GEL16708.1"/>
    </source>
</evidence>
<dbReference type="Gene3D" id="3.10.180.10">
    <property type="entry name" value="2,3-Dihydroxybiphenyl 1,2-Dioxygenase, domain 1"/>
    <property type="match status" value="2"/>
</dbReference>
<keyword evidence="3" id="KW-1185">Reference proteome</keyword>
<dbReference type="InterPro" id="IPR029068">
    <property type="entry name" value="Glyas_Bleomycin-R_OHBP_Dase"/>
</dbReference>
<dbReference type="PANTHER" id="PTHR33993:SF10">
    <property type="entry name" value="CONSERVED PROTEIN"/>
    <property type="match status" value="1"/>
</dbReference>
<gene>
    <name evidence="2" type="ORF">PA7_05450</name>
</gene>
<proteinExistence type="predicted"/>
<dbReference type="OrthoDB" id="9793039at2"/>
<dbReference type="InterPro" id="IPR037523">
    <property type="entry name" value="VOC_core"/>
</dbReference>
<dbReference type="Pfam" id="PF00903">
    <property type="entry name" value="Glyoxalase"/>
    <property type="match status" value="2"/>
</dbReference>
<dbReference type="PROSITE" id="PS51819">
    <property type="entry name" value="VOC"/>
    <property type="match status" value="2"/>
</dbReference>
<dbReference type="PANTHER" id="PTHR33993">
    <property type="entry name" value="GLYOXALASE-RELATED"/>
    <property type="match status" value="1"/>
</dbReference>
<feature type="domain" description="VOC" evidence="1">
    <location>
        <begin position="139"/>
        <end position="255"/>
    </location>
</feature>